<dbReference type="InterPro" id="IPR020563">
    <property type="entry name" value="X-over_junc_endoDNase_Mg_BS"/>
</dbReference>
<keyword evidence="2 13" id="KW-0963">Cytoplasm</keyword>
<dbReference type="HAMAP" id="MF_00034">
    <property type="entry name" value="RuvC"/>
    <property type="match status" value="1"/>
</dbReference>
<keyword evidence="4 13" id="KW-0479">Metal-binding</keyword>
<evidence type="ECO:0000256" key="5">
    <source>
        <dbReference type="ARBA" id="ARBA00022759"/>
    </source>
</evidence>
<comment type="similarity">
    <text evidence="1 13">Belongs to the RuvC family.</text>
</comment>
<name>A0A2H0YTW8_9BACT</name>
<keyword evidence="3 13" id="KW-0540">Nuclease</keyword>
<evidence type="ECO:0000256" key="2">
    <source>
        <dbReference type="ARBA" id="ARBA00022490"/>
    </source>
</evidence>
<dbReference type="PROSITE" id="PS01321">
    <property type="entry name" value="RUVC"/>
    <property type="match status" value="1"/>
</dbReference>
<gene>
    <name evidence="13" type="primary">ruvC</name>
    <name evidence="15" type="ORF">COT25_00340</name>
</gene>
<evidence type="ECO:0000256" key="6">
    <source>
        <dbReference type="ARBA" id="ARBA00022763"/>
    </source>
</evidence>
<proteinExistence type="inferred from homology"/>
<evidence type="ECO:0000256" key="13">
    <source>
        <dbReference type="HAMAP-Rule" id="MF_00034"/>
    </source>
</evidence>
<dbReference type="GO" id="GO:0006281">
    <property type="term" value="P:DNA repair"/>
    <property type="evidence" value="ECO:0007669"/>
    <property type="project" value="UniProtKB-UniRule"/>
</dbReference>
<dbReference type="GO" id="GO:0048476">
    <property type="term" value="C:Holliday junction resolvase complex"/>
    <property type="evidence" value="ECO:0007669"/>
    <property type="project" value="UniProtKB-UniRule"/>
</dbReference>
<feature type="binding site" evidence="13">
    <location>
        <position position="75"/>
    </location>
    <ligand>
        <name>Mg(2+)</name>
        <dbReference type="ChEBI" id="CHEBI:18420"/>
        <label>2</label>
    </ligand>
</feature>
<keyword evidence="7 13" id="KW-0378">Hydrolase</keyword>
<accession>A0A2H0YTW8</accession>
<dbReference type="InterPro" id="IPR002176">
    <property type="entry name" value="X-over_junc_endoDNase_RuvC"/>
</dbReference>
<evidence type="ECO:0000256" key="3">
    <source>
        <dbReference type="ARBA" id="ARBA00022722"/>
    </source>
</evidence>
<keyword evidence="5 13" id="KW-0255">Endonuclease</keyword>
<dbReference type="SUPFAM" id="SSF53098">
    <property type="entry name" value="Ribonuclease H-like"/>
    <property type="match status" value="1"/>
</dbReference>
<protein>
    <recommendedName>
        <fullName evidence="13 14">Crossover junction endodeoxyribonuclease RuvC</fullName>
        <ecNumber evidence="13 14">3.1.21.10</ecNumber>
    </recommendedName>
    <alternativeName>
        <fullName evidence="13">Holliday junction nuclease RuvC</fullName>
    </alternativeName>
    <alternativeName>
        <fullName evidence="13">Holliday junction resolvase RuvC</fullName>
    </alternativeName>
</protein>
<feature type="active site" evidence="13">
    <location>
        <position position="15"/>
    </location>
</feature>
<keyword evidence="11 13" id="KW-0234">DNA repair</keyword>
<dbReference type="PANTHER" id="PTHR30194">
    <property type="entry name" value="CROSSOVER JUNCTION ENDODEOXYRIBONUCLEASE RUVC"/>
    <property type="match status" value="1"/>
</dbReference>
<evidence type="ECO:0000256" key="9">
    <source>
        <dbReference type="ARBA" id="ARBA00023125"/>
    </source>
</evidence>
<dbReference type="GO" id="GO:0000287">
    <property type="term" value="F:magnesium ion binding"/>
    <property type="evidence" value="ECO:0007669"/>
    <property type="project" value="UniProtKB-UniRule"/>
</dbReference>
<dbReference type="AlphaFoldDB" id="A0A2H0YTW8"/>
<dbReference type="InterPro" id="IPR036397">
    <property type="entry name" value="RNaseH_sf"/>
</dbReference>
<dbReference type="Gene3D" id="3.30.420.10">
    <property type="entry name" value="Ribonuclease H-like superfamily/Ribonuclease H"/>
    <property type="match status" value="1"/>
</dbReference>
<evidence type="ECO:0000256" key="12">
    <source>
        <dbReference type="ARBA" id="ARBA00029354"/>
    </source>
</evidence>
<feature type="binding site" evidence="13">
    <location>
        <position position="148"/>
    </location>
    <ligand>
        <name>Mg(2+)</name>
        <dbReference type="ChEBI" id="CHEBI:18420"/>
        <label>1</label>
    </ligand>
</feature>
<dbReference type="NCBIfam" id="NF000711">
    <property type="entry name" value="PRK00039.2-1"/>
    <property type="match status" value="1"/>
</dbReference>
<feature type="binding site" evidence="13">
    <location>
        <position position="15"/>
    </location>
    <ligand>
        <name>Mg(2+)</name>
        <dbReference type="ChEBI" id="CHEBI:18420"/>
        <label>1</label>
    </ligand>
</feature>
<evidence type="ECO:0000256" key="7">
    <source>
        <dbReference type="ARBA" id="ARBA00022801"/>
    </source>
</evidence>
<dbReference type="InterPro" id="IPR012337">
    <property type="entry name" value="RNaseH-like_sf"/>
</dbReference>
<keyword evidence="8 13" id="KW-0460">Magnesium</keyword>
<dbReference type="GO" id="GO:0005737">
    <property type="term" value="C:cytoplasm"/>
    <property type="evidence" value="ECO:0007669"/>
    <property type="project" value="UniProtKB-SubCell"/>
</dbReference>
<dbReference type="NCBIfam" id="TIGR00228">
    <property type="entry name" value="ruvC"/>
    <property type="match status" value="1"/>
</dbReference>
<evidence type="ECO:0000256" key="8">
    <source>
        <dbReference type="ARBA" id="ARBA00022842"/>
    </source>
</evidence>
<comment type="catalytic activity">
    <reaction evidence="12 13">
        <text>Endonucleolytic cleavage at a junction such as a reciprocal single-stranded crossover between two homologous DNA duplexes (Holliday junction).</text>
        <dbReference type="EC" id="3.1.21.10"/>
    </reaction>
</comment>
<comment type="cofactor">
    <cofactor evidence="13">
        <name>Mg(2+)</name>
        <dbReference type="ChEBI" id="CHEBI:18420"/>
    </cofactor>
    <text evidence="13">Binds 2 Mg(2+) ion per subunit.</text>
</comment>
<keyword evidence="6 13" id="KW-0227">DNA damage</keyword>
<feature type="active site" evidence="13">
    <location>
        <position position="75"/>
    </location>
</feature>
<dbReference type="PRINTS" id="PR00696">
    <property type="entry name" value="RSOLVASERUVC"/>
</dbReference>
<dbReference type="GO" id="GO:0003677">
    <property type="term" value="F:DNA binding"/>
    <property type="evidence" value="ECO:0007669"/>
    <property type="project" value="UniProtKB-KW"/>
</dbReference>
<organism evidence="15 16">
    <name type="scientific">Candidatus Kerfeldbacteria bacterium CG08_land_8_20_14_0_20_42_7</name>
    <dbReference type="NCBI Taxonomy" id="2014245"/>
    <lineage>
        <taxon>Bacteria</taxon>
        <taxon>Candidatus Kerfeldiibacteriota</taxon>
    </lineage>
</organism>
<dbReference type="PANTHER" id="PTHR30194:SF3">
    <property type="entry name" value="CROSSOVER JUNCTION ENDODEOXYRIBONUCLEASE RUVC"/>
    <property type="match status" value="1"/>
</dbReference>
<evidence type="ECO:0000313" key="16">
    <source>
        <dbReference type="Proteomes" id="UP000228711"/>
    </source>
</evidence>
<dbReference type="Proteomes" id="UP000228711">
    <property type="component" value="Unassembled WGS sequence"/>
</dbReference>
<reference evidence="16" key="1">
    <citation type="submission" date="2017-09" db="EMBL/GenBank/DDBJ databases">
        <title>Depth-based differentiation of microbial function through sediment-hosted aquifers and enrichment of novel symbionts in the deep terrestrial subsurface.</title>
        <authorList>
            <person name="Probst A.J."/>
            <person name="Ladd B."/>
            <person name="Jarett J.K."/>
            <person name="Geller-Mcgrath D.E."/>
            <person name="Sieber C.M.K."/>
            <person name="Emerson J.B."/>
            <person name="Anantharaman K."/>
            <person name="Thomas B.C."/>
            <person name="Malmstrom R."/>
            <person name="Stieglmeier M."/>
            <person name="Klingl A."/>
            <person name="Woyke T."/>
            <person name="Ryan C.M."/>
            <person name="Banfield J.F."/>
        </authorList>
    </citation>
    <scope>NUCLEOTIDE SEQUENCE [LARGE SCALE GENOMIC DNA]</scope>
</reference>
<evidence type="ECO:0000256" key="4">
    <source>
        <dbReference type="ARBA" id="ARBA00022723"/>
    </source>
</evidence>
<dbReference type="CDD" id="cd16962">
    <property type="entry name" value="RuvC"/>
    <property type="match status" value="1"/>
</dbReference>
<keyword evidence="9 13" id="KW-0238">DNA-binding</keyword>
<comment type="caution">
    <text evidence="15">The sequence shown here is derived from an EMBL/GenBank/DDBJ whole genome shotgun (WGS) entry which is preliminary data.</text>
</comment>
<feature type="active site" evidence="13">
    <location>
        <position position="148"/>
    </location>
</feature>
<dbReference type="Pfam" id="PF02075">
    <property type="entry name" value="RuvC"/>
    <property type="match status" value="1"/>
</dbReference>
<evidence type="ECO:0000256" key="10">
    <source>
        <dbReference type="ARBA" id="ARBA00023172"/>
    </source>
</evidence>
<comment type="function">
    <text evidence="13">The RuvA-RuvB-RuvC complex processes Holliday junction (HJ) DNA during genetic recombination and DNA repair. Endonuclease that resolves HJ intermediates. Cleaves cruciform DNA by making single-stranded nicks across the HJ at symmetrical positions within the homologous arms, yielding a 5'-phosphate and a 3'-hydroxyl group; requires a central core of homology in the junction. The consensus cleavage sequence is 5'-(A/T)TT(C/G)-3'. Cleavage occurs on the 3'-side of the TT dinucleotide at the point of strand exchange. HJ branch migration catalyzed by RuvA-RuvB allows RuvC to scan DNA until it finds its consensus sequence, where it cleaves and resolves the cruciform DNA.</text>
</comment>
<evidence type="ECO:0000256" key="11">
    <source>
        <dbReference type="ARBA" id="ARBA00023204"/>
    </source>
</evidence>
<evidence type="ECO:0000256" key="14">
    <source>
        <dbReference type="NCBIfam" id="TIGR00228"/>
    </source>
</evidence>
<dbReference type="GO" id="GO:0008821">
    <property type="term" value="F:crossover junction DNA endonuclease activity"/>
    <property type="evidence" value="ECO:0007669"/>
    <property type="project" value="UniProtKB-UniRule"/>
</dbReference>
<comment type="subunit">
    <text evidence="13">Homodimer which binds Holliday junction (HJ) DNA. The HJ becomes 2-fold symmetrical on binding to RuvC with unstacked arms; it has a different conformation from HJ DNA in complex with RuvA. In the full resolvosome a probable DNA-RuvA(4)-RuvB(12)-RuvC(2) complex forms which resolves the HJ.</text>
</comment>
<keyword evidence="10 13" id="KW-0233">DNA recombination</keyword>
<sequence>MPKLHKTHARIVGIDPGIDRTGVGIIDVHGNTASLVFVDCISTSKKLTQQQRLVELKKSFIKILQKFKPDLASVEKLFFSANVKTAMRVSEARGVILTELELAKIPTSEWTPQQIKQHVTGYGKADKRQIQKLVCAILKLETVPTPDDATDALAAALTAQYM</sequence>
<comment type="subcellular location">
    <subcellularLocation>
        <location evidence="13">Cytoplasm</location>
    </subcellularLocation>
</comment>
<evidence type="ECO:0000313" key="15">
    <source>
        <dbReference type="EMBL" id="PIS41941.1"/>
    </source>
</evidence>
<dbReference type="GO" id="GO:0006310">
    <property type="term" value="P:DNA recombination"/>
    <property type="evidence" value="ECO:0007669"/>
    <property type="project" value="UniProtKB-UniRule"/>
</dbReference>
<dbReference type="EMBL" id="PEXV01000011">
    <property type="protein sequence ID" value="PIS41941.1"/>
    <property type="molecule type" value="Genomic_DNA"/>
</dbReference>
<dbReference type="FunFam" id="3.30.420.10:FF:000002">
    <property type="entry name" value="Crossover junction endodeoxyribonuclease RuvC"/>
    <property type="match status" value="1"/>
</dbReference>
<evidence type="ECO:0000256" key="1">
    <source>
        <dbReference type="ARBA" id="ARBA00009518"/>
    </source>
</evidence>
<dbReference type="EC" id="3.1.21.10" evidence="13 14"/>